<dbReference type="PANTHER" id="PTHR15549:SF27">
    <property type="entry name" value="CHITIN-BINDING TYPE-1 DOMAIN-CONTAINING PROTEIN"/>
    <property type="match status" value="1"/>
</dbReference>
<dbReference type="GeneID" id="36326530"/>
<accession>A0A1X6MIF6</accession>
<comment type="subcellular location">
    <subcellularLocation>
        <location evidence="1">Membrane</location>
        <topology evidence="1">Single-pass membrane protein</topology>
    </subcellularLocation>
</comment>
<dbReference type="InterPro" id="IPR051694">
    <property type="entry name" value="Immunoregulatory_rcpt-like"/>
</dbReference>
<proteinExistence type="predicted"/>
<feature type="region of interest" description="Disordered" evidence="5">
    <location>
        <begin position="277"/>
        <end position="302"/>
    </location>
</feature>
<organism evidence="7 8">
    <name type="scientific">Postia placenta MAD-698-R-SB12</name>
    <dbReference type="NCBI Taxonomy" id="670580"/>
    <lineage>
        <taxon>Eukaryota</taxon>
        <taxon>Fungi</taxon>
        <taxon>Dikarya</taxon>
        <taxon>Basidiomycota</taxon>
        <taxon>Agaricomycotina</taxon>
        <taxon>Agaricomycetes</taxon>
        <taxon>Polyporales</taxon>
        <taxon>Adustoporiaceae</taxon>
        <taxon>Rhodonia</taxon>
    </lineage>
</organism>
<dbReference type="AlphaFoldDB" id="A0A1X6MIF6"/>
<evidence type="ECO:0000256" key="1">
    <source>
        <dbReference type="ARBA" id="ARBA00004167"/>
    </source>
</evidence>
<keyword evidence="8" id="KW-1185">Reference proteome</keyword>
<reference evidence="7 8" key="1">
    <citation type="submission" date="2017-04" db="EMBL/GenBank/DDBJ databases">
        <title>Genome Sequence of the Model Brown-Rot Fungus Postia placenta SB12.</title>
        <authorList>
            <consortium name="DOE Joint Genome Institute"/>
            <person name="Gaskell J."/>
            <person name="Kersten P."/>
            <person name="Larrondo L.F."/>
            <person name="Canessa P."/>
            <person name="Martinez D."/>
            <person name="Hibbett D."/>
            <person name="Schmoll M."/>
            <person name="Kubicek C.P."/>
            <person name="Martinez A.T."/>
            <person name="Yadav J."/>
            <person name="Master E."/>
            <person name="Magnuson J.K."/>
            <person name="James T."/>
            <person name="Yaver D."/>
            <person name="Berka R."/>
            <person name="Labutti K."/>
            <person name="Lipzen A."/>
            <person name="Aerts A."/>
            <person name="Barry K."/>
            <person name="Henrissat B."/>
            <person name="Blanchette R."/>
            <person name="Grigoriev I."/>
            <person name="Cullen D."/>
        </authorList>
    </citation>
    <scope>NUCLEOTIDE SEQUENCE [LARGE SCALE GENOMIC DNA]</scope>
    <source>
        <strain evidence="7 8">MAD-698-R-SB12</strain>
    </source>
</reference>
<feature type="transmembrane region" description="Helical" evidence="6">
    <location>
        <begin position="22"/>
        <end position="43"/>
    </location>
</feature>
<evidence type="ECO:0000313" key="8">
    <source>
        <dbReference type="Proteomes" id="UP000194127"/>
    </source>
</evidence>
<feature type="compositionally biased region" description="Low complexity" evidence="5">
    <location>
        <begin position="286"/>
        <end position="302"/>
    </location>
</feature>
<dbReference type="GO" id="GO:0016020">
    <property type="term" value="C:membrane"/>
    <property type="evidence" value="ECO:0007669"/>
    <property type="project" value="UniProtKB-SubCell"/>
</dbReference>
<dbReference type="Proteomes" id="UP000194127">
    <property type="component" value="Unassembled WGS sequence"/>
</dbReference>
<protein>
    <submittedName>
        <fullName evidence="7">Uncharacterized protein</fullName>
    </submittedName>
</protein>
<name>A0A1X6MIF6_9APHY</name>
<dbReference type="PANTHER" id="PTHR15549">
    <property type="entry name" value="PAIRED IMMUNOGLOBULIN-LIKE TYPE 2 RECEPTOR"/>
    <property type="match status" value="1"/>
</dbReference>
<keyword evidence="2 6" id="KW-0812">Transmembrane</keyword>
<gene>
    <name evidence="7" type="ORF">POSPLADRAFT_1062975</name>
</gene>
<evidence type="ECO:0000256" key="3">
    <source>
        <dbReference type="ARBA" id="ARBA00022989"/>
    </source>
</evidence>
<dbReference type="GO" id="GO:0071944">
    <property type="term" value="C:cell periphery"/>
    <property type="evidence" value="ECO:0007669"/>
    <property type="project" value="UniProtKB-ARBA"/>
</dbReference>
<keyword evidence="3 6" id="KW-1133">Transmembrane helix</keyword>
<evidence type="ECO:0000256" key="4">
    <source>
        <dbReference type="ARBA" id="ARBA00023136"/>
    </source>
</evidence>
<dbReference type="RefSeq" id="XP_024332893.1">
    <property type="nucleotide sequence ID" value="XM_024481580.1"/>
</dbReference>
<feature type="non-terminal residue" evidence="7">
    <location>
        <position position="1"/>
    </location>
</feature>
<evidence type="ECO:0000313" key="7">
    <source>
        <dbReference type="EMBL" id="OSX56099.1"/>
    </source>
</evidence>
<feature type="region of interest" description="Disordered" evidence="5">
    <location>
        <begin position="322"/>
        <end position="341"/>
    </location>
</feature>
<dbReference type="EMBL" id="KZ110624">
    <property type="protein sequence ID" value="OSX56099.1"/>
    <property type="molecule type" value="Genomic_DNA"/>
</dbReference>
<dbReference type="STRING" id="670580.A0A1X6MIF6"/>
<keyword evidence="4 6" id="KW-0472">Membrane</keyword>
<feature type="region of interest" description="Disordered" evidence="5">
    <location>
        <begin position="227"/>
        <end position="252"/>
    </location>
</feature>
<feature type="transmembrane region" description="Helical" evidence="6">
    <location>
        <begin position="165"/>
        <end position="188"/>
    </location>
</feature>
<sequence>EKALTYGLHKPLLSRLAYEEHMFFFVAVCFVNVVFNVFVFVLLDLHILVKHYAVKFIVEHNAVEHAVFNRFQLRLLDIVGPVLIWGCHRLWVLRHQQLPVDIVFHFHFILILNIHAYKYLCVSVLTTNAAGSIFTSTVISTETSTQTILPTANSDASSSKSHTGAIVGGVVGSVGGALLLAVLVFLLFRRRRRDDFDGNFDPDRVGGGGTLPHIDLAGADDVEPYTYNPAGSGAIGPGSQGAPGSAAGSDEMRQHGNVPAFLAGGIAGAGVGAAATHRSMSPPTVSAPSHYSQSASQYAPSSSEHYPDYSAYSGGYAQPGAGYAPDFRQPSPGPSLAMTGSSSGGGYGAAAGAGASIITLTWTICVVGSLSLVREISMFARVAINDCGDQCLSVRKMQAWGRVQ</sequence>
<evidence type="ECO:0000256" key="2">
    <source>
        <dbReference type="ARBA" id="ARBA00022692"/>
    </source>
</evidence>
<evidence type="ECO:0000256" key="6">
    <source>
        <dbReference type="SAM" id="Phobius"/>
    </source>
</evidence>
<evidence type="ECO:0000256" key="5">
    <source>
        <dbReference type="SAM" id="MobiDB-lite"/>
    </source>
</evidence>